<dbReference type="EMBL" id="FMCT01000002">
    <property type="protein sequence ID" value="SCE79752.1"/>
    <property type="molecule type" value="Genomic_DNA"/>
</dbReference>
<dbReference type="Proteomes" id="UP000183585">
    <property type="component" value="Unassembled WGS sequence"/>
</dbReference>
<evidence type="ECO:0000313" key="2">
    <source>
        <dbReference type="EMBL" id="SCE79752.1"/>
    </source>
</evidence>
<organism evidence="2 3">
    <name type="scientific">Micromonospora carbonacea</name>
    <dbReference type="NCBI Taxonomy" id="47853"/>
    <lineage>
        <taxon>Bacteria</taxon>
        <taxon>Bacillati</taxon>
        <taxon>Actinomycetota</taxon>
        <taxon>Actinomycetes</taxon>
        <taxon>Micromonosporales</taxon>
        <taxon>Micromonosporaceae</taxon>
        <taxon>Micromonospora</taxon>
    </lineage>
</organism>
<dbReference type="Gene3D" id="3.60.10.10">
    <property type="entry name" value="Endonuclease/exonuclease/phosphatase"/>
    <property type="match status" value="1"/>
</dbReference>
<dbReference type="AlphaFoldDB" id="A0A1C4V717"/>
<dbReference type="Gene3D" id="3.40.50.150">
    <property type="entry name" value="Vaccinia Virus protein VP39"/>
    <property type="match status" value="1"/>
</dbReference>
<evidence type="ECO:0000313" key="3">
    <source>
        <dbReference type="Proteomes" id="UP000183585"/>
    </source>
</evidence>
<dbReference type="SUPFAM" id="SSF53335">
    <property type="entry name" value="S-adenosyl-L-methionine-dependent methyltransferases"/>
    <property type="match status" value="1"/>
</dbReference>
<dbReference type="RefSeq" id="WP_074472943.1">
    <property type="nucleotide sequence ID" value="NZ_FMCT01000002.1"/>
</dbReference>
<protein>
    <submittedName>
        <fullName evidence="2">Exonuclease III</fullName>
    </submittedName>
</protein>
<feature type="domain" description="Endonuclease/exonuclease/phosphatase" evidence="1">
    <location>
        <begin position="5"/>
        <end position="208"/>
    </location>
</feature>
<dbReference type="InterPro" id="IPR036691">
    <property type="entry name" value="Endo/exonu/phosph_ase_sf"/>
</dbReference>
<keyword evidence="2" id="KW-0269">Exonuclease</keyword>
<dbReference type="Pfam" id="PF03372">
    <property type="entry name" value="Exo_endo_phos"/>
    <property type="match status" value="1"/>
</dbReference>
<evidence type="ECO:0000259" key="1">
    <source>
        <dbReference type="Pfam" id="PF03372"/>
    </source>
</evidence>
<proteinExistence type="predicted"/>
<accession>A0A1C4V717</accession>
<name>A0A1C4V717_9ACTN</name>
<dbReference type="GO" id="GO:0004527">
    <property type="term" value="F:exonuclease activity"/>
    <property type="evidence" value="ECO:0007669"/>
    <property type="project" value="UniProtKB-KW"/>
</dbReference>
<keyword evidence="2" id="KW-0378">Hydrolase</keyword>
<dbReference type="SUPFAM" id="SSF56219">
    <property type="entry name" value="DNase I-like"/>
    <property type="match status" value="1"/>
</dbReference>
<sequence length="446" mass="49228">MRLASINLNKRLGNPAARAELTAWLYHHRVDVLIAQEPWKPLHRTPIDLAGFRPVAGDGDLFCWIAERFATPPTSRPDRFAQRLELAWLVIYNTYLDSGSTTTRSSQLDQLQKIITAEQGRPTIACGDFNIAPRPIDGLHNGQASNFNNSTDRAPLSALLADLNLVDSTATDPPQFTIERQHAGAPSQFRCDLALVPAHLHPAITVRYDHTTRKGEQSFTDHSGILIDAPVTLPPATDEEQETLFALLPEPIDESLYTRSDYQPHKTAMTRAHSSPFARTVVDVIAPQLGIATILDHGCGRGSDVHHYRASGLDADGWDPHPGFGQAIEPERQYDLVTNIFVLNVLPDPWQRIQAIQHAARFVRPGGHLFVVTRSPADIDPRAISANWRTHHDGYWSSEAKGTFQKGIPTEEIIALGHQAGLRPTTQQIPLKTSPTAGQALLVKPT</sequence>
<keyword evidence="2" id="KW-0540">Nuclease</keyword>
<keyword evidence="3" id="KW-1185">Reference proteome</keyword>
<reference evidence="3" key="1">
    <citation type="submission" date="2016-06" db="EMBL/GenBank/DDBJ databases">
        <authorList>
            <person name="Varghese N."/>
            <person name="Submissions Spin"/>
        </authorList>
    </citation>
    <scope>NUCLEOTIDE SEQUENCE [LARGE SCALE GENOMIC DNA]</scope>
    <source>
        <strain evidence="3">DSM 43168</strain>
    </source>
</reference>
<dbReference type="InterPro" id="IPR005135">
    <property type="entry name" value="Endo/exonuclease/phosphatase"/>
</dbReference>
<dbReference type="Pfam" id="PF13489">
    <property type="entry name" value="Methyltransf_23"/>
    <property type="match status" value="1"/>
</dbReference>
<gene>
    <name evidence="2" type="ORF">GA0070563_10281</name>
</gene>
<dbReference type="InterPro" id="IPR029063">
    <property type="entry name" value="SAM-dependent_MTases_sf"/>
</dbReference>